<reference evidence="1" key="1">
    <citation type="submission" date="2016-07" db="EMBL/GenBank/DDBJ databases">
        <authorList>
            <person name="Bretaudeau A."/>
        </authorList>
    </citation>
    <scope>NUCLEOTIDE SEQUENCE</scope>
    <source>
        <strain evidence="1">Rice</strain>
        <tissue evidence="1">Whole body</tissue>
    </source>
</reference>
<sequence length="120" mass="13638">MDKVPKALFYFLWGENHPMASFALGEARRSVRLCKNHPIPTLALRAGALKGKSFNLFSRLGRGSVRVLLTKNHPVLTPAFRAGAPWYEVEQASRICHEYYGSWSHEAHHVVRQGHSIRFV</sequence>
<dbReference type="EMBL" id="ODYU01010531">
    <property type="protein sequence ID" value="SOQ55704.1"/>
    <property type="molecule type" value="Genomic_DNA"/>
</dbReference>
<dbReference type="AlphaFoldDB" id="A0A2H1WTE6"/>
<protein>
    <submittedName>
        <fullName evidence="1">SFRICE_038095</fullName>
    </submittedName>
</protein>
<gene>
    <name evidence="1" type="ORF">SFRICE_038095</name>
</gene>
<organism evidence="1">
    <name type="scientific">Spodoptera frugiperda</name>
    <name type="common">Fall armyworm</name>
    <dbReference type="NCBI Taxonomy" id="7108"/>
    <lineage>
        <taxon>Eukaryota</taxon>
        <taxon>Metazoa</taxon>
        <taxon>Ecdysozoa</taxon>
        <taxon>Arthropoda</taxon>
        <taxon>Hexapoda</taxon>
        <taxon>Insecta</taxon>
        <taxon>Pterygota</taxon>
        <taxon>Neoptera</taxon>
        <taxon>Endopterygota</taxon>
        <taxon>Lepidoptera</taxon>
        <taxon>Glossata</taxon>
        <taxon>Ditrysia</taxon>
        <taxon>Noctuoidea</taxon>
        <taxon>Noctuidae</taxon>
        <taxon>Amphipyrinae</taxon>
        <taxon>Spodoptera</taxon>
    </lineage>
</organism>
<proteinExistence type="predicted"/>
<name>A0A2H1WTE6_SPOFR</name>
<evidence type="ECO:0000313" key="1">
    <source>
        <dbReference type="EMBL" id="SOQ55704.1"/>
    </source>
</evidence>
<accession>A0A2H1WTE6</accession>